<evidence type="ECO:0000313" key="1">
    <source>
        <dbReference type="EMBL" id="MCQ4923474.1"/>
    </source>
</evidence>
<dbReference type="EMBL" id="JANGAC010000007">
    <property type="protein sequence ID" value="MCQ4923474.1"/>
    <property type="molecule type" value="Genomic_DNA"/>
</dbReference>
<reference evidence="1 2" key="1">
    <citation type="submission" date="2022-06" db="EMBL/GenBank/DDBJ databases">
        <title>Isolation of gut microbiota from human fecal samples.</title>
        <authorList>
            <person name="Pamer E.G."/>
            <person name="Barat B."/>
            <person name="Waligurski E."/>
            <person name="Medina S."/>
            <person name="Paddock L."/>
            <person name="Mostad J."/>
        </authorList>
    </citation>
    <scope>NUCLEOTIDE SEQUENCE [LARGE SCALE GENOMIC DNA]</scope>
    <source>
        <strain evidence="1 2">DFI.7.95</strain>
    </source>
</reference>
<sequence>MSIYYGVSSYAMFGTDEETLEELQDAYNNLSLEPTDTEMDIRSMINIVFLKEGEPIASYGVDKNGVYCLDGKTENYKLKDDSLDYDRILEIYDESKNEN</sequence>
<gene>
    <name evidence="1" type="ORF">NE686_10280</name>
</gene>
<proteinExistence type="predicted"/>
<accession>A0ABT1SAJ1</accession>
<dbReference type="Proteomes" id="UP001524478">
    <property type="component" value="Unassembled WGS sequence"/>
</dbReference>
<keyword evidence="2" id="KW-1185">Reference proteome</keyword>
<comment type="caution">
    <text evidence="1">The sequence shown here is derived from an EMBL/GenBank/DDBJ whole genome shotgun (WGS) entry which is preliminary data.</text>
</comment>
<dbReference type="RefSeq" id="WP_256311452.1">
    <property type="nucleotide sequence ID" value="NZ_JANGAC010000007.1"/>
</dbReference>
<evidence type="ECO:0000313" key="2">
    <source>
        <dbReference type="Proteomes" id="UP001524478"/>
    </source>
</evidence>
<organism evidence="1 2">
    <name type="scientific">Tissierella carlieri</name>
    <dbReference type="NCBI Taxonomy" id="689904"/>
    <lineage>
        <taxon>Bacteria</taxon>
        <taxon>Bacillati</taxon>
        <taxon>Bacillota</taxon>
        <taxon>Tissierellia</taxon>
        <taxon>Tissierellales</taxon>
        <taxon>Tissierellaceae</taxon>
        <taxon>Tissierella</taxon>
    </lineage>
</organism>
<name>A0ABT1SAJ1_9FIRM</name>
<protein>
    <submittedName>
        <fullName evidence="1">Uncharacterized protein</fullName>
    </submittedName>
</protein>